<dbReference type="EMBL" id="CCKQ01016604">
    <property type="protein sequence ID" value="CDW88478.1"/>
    <property type="molecule type" value="Genomic_DNA"/>
</dbReference>
<dbReference type="Gene3D" id="3.10.20.90">
    <property type="entry name" value="Phosphatidylinositol 3-kinase Catalytic Subunit, Chain A, domain 1"/>
    <property type="match status" value="1"/>
</dbReference>
<feature type="domain" description="PB1" evidence="3">
    <location>
        <begin position="765"/>
        <end position="855"/>
    </location>
</feature>
<dbReference type="Gene3D" id="1.10.238.10">
    <property type="entry name" value="EF-hand"/>
    <property type="match status" value="1"/>
</dbReference>
<dbReference type="Gene3D" id="1.25.10.10">
    <property type="entry name" value="Leucine-rich Repeat Variant"/>
    <property type="match status" value="1"/>
</dbReference>
<evidence type="ECO:0000256" key="1">
    <source>
        <dbReference type="SAM" id="Coils"/>
    </source>
</evidence>
<dbReference type="GO" id="GO:0005509">
    <property type="term" value="F:calcium ion binding"/>
    <property type="evidence" value="ECO:0007669"/>
    <property type="project" value="InterPro"/>
</dbReference>
<dbReference type="SUPFAM" id="SSF54277">
    <property type="entry name" value="CAD &amp; PB1 domains"/>
    <property type="match status" value="1"/>
</dbReference>
<dbReference type="InterPro" id="IPR053793">
    <property type="entry name" value="PB1-like"/>
</dbReference>
<sequence>MDDIRGGKANFLEPLPNDQYFFDPLECTQLVDEIHKLFQFIDQDSKGYVTVEEILEFQHNLAKKEEIKLTKGDENQIISSFFMQIDNRKNQNQGGLGIQHQHTLLIDWSAFRNTLNEWITQMSHISITIQDQNGNITQKDKLSLHQIISAFFVHTIKDKRIELLQRAHLQIENLERDLEVLNVYGNSSFSTGTIQSQLEVLQASKFLVNTFSSVLTDLISGQINQVESAFQRLKGMLEILTSFTQRFEILEISDHIRRVFDLILSSTILEIGAQILDQQDDMKISPIKIEVLRCIGLLSIAGKLFTQSEYQLQTEDQDGDMQFLQKLQAQLVNYDIVVKVLNQINSNCIEVRDQSILVIGHLIRNGLDLSQLIFESDYLGCMLQQIYPAQTQTSLRFISWCLYIICKRYYDPLLLLNQKQISYIQPLLQKLYEILVREDTPSEELLICTILSMGRILHIHPSGELVNSTFDIISQVLQQSSINANILVCQAALRAIYNTVKFTRLHTSTLCQLKLASHLQTLIDKNYDEKITLYSLQIIKEMILSDSQYYGIASDIIKALIEITNQNALHLVNFGFLRIICNNLQDFKLYKDFAIQQCYEINIQETGGGFAFGISKQNSPGRRTASNFRLYSYGYLFKNLLLLEQFLNFMQKRQQILGSFTQELLDKFRPLVDILHSQLSLLRTNDPIKISTTEYVLKFFNNLRNRIYQIGYEIDDSQIKYSEFIIQFLQQTLMPFEVEFPNYGSSSFQHMMNSKVNSELGPSYMMLVKCFDSDQYAQDNKIFEAPANIRYKDLQELMNKKYNNLPIQMKYIDEYTEQITIDSDLVLNKAIQFATKTAFKEQSKEIILRVLIHKLSSMYFQCFECGGQYARDPRIEINAASGGSNICTNCWPKYSQSN</sequence>
<feature type="coiled-coil region" evidence="1">
    <location>
        <begin position="157"/>
        <end position="184"/>
    </location>
</feature>
<evidence type="ECO:0000259" key="2">
    <source>
        <dbReference type="PROSITE" id="PS50222"/>
    </source>
</evidence>
<name>A0A078B4N9_STYLE</name>
<dbReference type="PROSITE" id="PS50222">
    <property type="entry name" value="EF_HAND_2"/>
    <property type="match status" value="1"/>
</dbReference>
<dbReference type="Proteomes" id="UP000039865">
    <property type="component" value="Unassembled WGS sequence"/>
</dbReference>
<dbReference type="InterPro" id="IPR011992">
    <property type="entry name" value="EF-hand-dom_pair"/>
</dbReference>
<proteinExistence type="predicted"/>
<dbReference type="InterPro" id="IPR011989">
    <property type="entry name" value="ARM-like"/>
</dbReference>
<dbReference type="AlphaFoldDB" id="A0A078B4N9"/>
<dbReference type="SUPFAM" id="SSF48371">
    <property type="entry name" value="ARM repeat"/>
    <property type="match status" value="1"/>
</dbReference>
<dbReference type="PROSITE" id="PS51745">
    <property type="entry name" value="PB1"/>
    <property type="match status" value="1"/>
</dbReference>
<evidence type="ECO:0000259" key="3">
    <source>
        <dbReference type="PROSITE" id="PS51745"/>
    </source>
</evidence>
<dbReference type="InterPro" id="IPR002048">
    <property type="entry name" value="EF_hand_dom"/>
</dbReference>
<keyword evidence="5" id="KW-1185">Reference proteome</keyword>
<dbReference type="InParanoid" id="A0A078B4N9"/>
<accession>A0A078B4N9</accession>
<reference evidence="4 5" key="1">
    <citation type="submission" date="2014-06" db="EMBL/GenBank/DDBJ databases">
        <authorList>
            <person name="Swart Estienne"/>
        </authorList>
    </citation>
    <scope>NUCLEOTIDE SEQUENCE [LARGE SCALE GENOMIC DNA]</scope>
    <source>
        <strain evidence="4 5">130c</strain>
    </source>
</reference>
<protein>
    <recommendedName>
        <fullName evidence="6">EF-hand domain-containing protein</fullName>
    </recommendedName>
</protein>
<keyword evidence="1" id="KW-0175">Coiled coil</keyword>
<gene>
    <name evidence="4" type="primary">Contig4084.g4368</name>
    <name evidence="4" type="ORF">STYLEM_17599</name>
</gene>
<evidence type="ECO:0000313" key="5">
    <source>
        <dbReference type="Proteomes" id="UP000039865"/>
    </source>
</evidence>
<dbReference type="SUPFAM" id="SSF47473">
    <property type="entry name" value="EF-hand"/>
    <property type="match status" value="1"/>
</dbReference>
<feature type="domain" description="EF-hand" evidence="2">
    <location>
        <begin position="29"/>
        <end position="64"/>
    </location>
</feature>
<evidence type="ECO:0000313" key="4">
    <source>
        <dbReference type="EMBL" id="CDW88478.1"/>
    </source>
</evidence>
<evidence type="ECO:0008006" key="6">
    <source>
        <dbReference type="Google" id="ProtNLM"/>
    </source>
</evidence>
<organism evidence="4 5">
    <name type="scientific">Stylonychia lemnae</name>
    <name type="common">Ciliate</name>
    <dbReference type="NCBI Taxonomy" id="5949"/>
    <lineage>
        <taxon>Eukaryota</taxon>
        <taxon>Sar</taxon>
        <taxon>Alveolata</taxon>
        <taxon>Ciliophora</taxon>
        <taxon>Intramacronucleata</taxon>
        <taxon>Spirotrichea</taxon>
        <taxon>Stichotrichia</taxon>
        <taxon>Sporadotrichida</taxon>
        <taxon>Oxytrichidae</taxon>
        <taxon>Stylonychinae</taxon>
        <taxon>Stylonychia</taxon>
    </lineage>
</organism>
<dbReference type="InterPro" id="IPR016024">
    <property type="entry name" value="ARM-type_fold"/>
</dbReference>